<comment type="caution">
    <text evidence="1">The sequence shown here is derived from an EMBL/GenBank/DDBJ whole genome shotgun (WGS) entry which is preliminary data.</text>
</comment>
<name>A0ACC2VXY3_9TREE</name>
<organism evidence="1 2">
    <name type="scientific">Naganishia adeliensis</name>
    <dbReference type="NCBI Taxonomy" id="92952"/>
    <lineage>
        <taxon>Eukaryota</taxon>
        <taxon>Fungi</taxon>
        <taxon>Dikarya</taxon>
        <taxon>Basidiomycota</taxon>
        <taxon>Agaricomycotina</taxon>
        <taxon>Tremellomycetes</taxon>
        <taxon>Filobasidiales</taxon>
        <taxon>Filobasidiaceae</taxon>
        <taxon>Naganishia</taxon>
    </lineage>
</organism>
<protein>
    <submittedName>
        <fullName evidence="1">Uncharacterized protein</fullName>
    </submittedName>
</protein>
<evidence type="ECO:0000313" key="2">
    <source>
        <dbReference type="Proteomes" id="UP001230649"/>
    </source>
</evidence>
<sequence length="262" mass="28140">MWPSGDSGGKGRFDHPPSIRLKVEHPIYPTTTRKSARRKGGSGVDKAAVSGGKGGAPAETALPAPPPFTTPARPNATLAQQPYNSFDADGTGSAWTPAIVRNIATPASDVTLASAIQAAALDSASPAAVVVPPAMPSVVTGSSAANSEKDWREEAEKLQALLEEERRYKLEADDARVVAERRVAQVQKKARVDRLQQLSKQLAPIPRPRRPRAANWTWARMEEILGLPPPGDKTDTSDVKKARAVLYRWILSKTSFDFDSGC</sequence>
<keyword evidence="2" id="KW-1185">Reference proteome</keyword>
<reference evidence="1" key="1">
    <citation type="submission" date="2023-04" db="EMBL/GenBank/DDBJ databases">
        <title>Draft Genome sequencing of Naganishia species isolated from polar environments using Oxford Nanopore Technology.</title>
        <authorList>
            <person name="Leo P."/>
            <person name="Venkateswaran K."/>
        </authorList>
    </citation>
    <scope>NUCLEOTIDE SEQUENCE</scope>
    <source>
        <strain evidence="1">MNA-CCFEE 5262</strain>
    </source>
</reference>
<proteinExistence type="predicted"/>
<gene>
    <name evidence="1" type="ORF">QFC20_004726</name>
</gene>
<dbReference type="EMBL" id="JASBWS010000057">
    <property type="protein sequence ID" value="KAJ9103722.1"/>
    <property type="molecule type" value="Genomic_DNA"/>
</dbReference>
<evidence type="ECO:0000313" key="1">
    <source>
        <dbReference type="EMBL" id="KAJ9103722.1"/>
    </source>
</evidence>
<accession>A0ACC2VXY3</accession>
<dbReference type="Proteomes" id="UP001230649">
    <property type="component" value="Unassembled WGS sequence"/>
</dbReference>